<keyword evidence="2 7" id="KW-0813">Transport</keyword>
<evidence type="ECO:0000256" key="7">
    <source>
        <dbReference type="RuleBase" id="RU363032"/>
    </source>
</evidence>
<dbReference type="AlphaFoldDB" id="A0A1M6MR83"/>
<keyword evidence="9" id="KW-0762">Sugar transport</keyword>
<dbReference type="Proteomes" id="UP000184386">
    <property type="component" value="Unassembled WGS sequence"/>
</dbReference>
<keyword evidence="4 7" id="KW-0812">Transmembrane</keyword>
<dbReference type="InterPro" id="IPR035906">
    <property type="entry name" value="MetI-like_sf"/>
</dbReference>
<feature type="transmembrane region" description="Helical" evidence="7">
    <location>
        <begin position="24"/>
        <end position="42"/>
    </location>
</feature>
<evidence type="ECO:0000256" key="4">
    <source>
        <dbReference type="ARBA" id="ARBA00022692"/>
    </source>
</evidence>
<name>A0A1M6MR83_9FIRM</name>
<feature type="transmembrane region" description="Helical" evidence="7">
    <location>
        <begin position="87"/>
        <end position="108"/>
    </location>
</feature>
<evidence type="ECO:0000256" key="6">
    <source>
        <dbReference type="ARBA" id="ARBA00023136"/>
    </source>
</evidence>
<feature type="transmembrane region" description="Helical" evidence="7">
    <location>
        <begin position="120"/>
        <end position="140"/>
    </location>
</feature>
<evidence type="ECO:0000259" key="8">
    <source>
        <dbReference type="PROSITE" id="PS50928"/>
    </source>
</evidence>
<keyword evidence="3" id="KW-1003">Cell membrane</keyword>
<comment type="similarity">
    <text evidence="7">Belongs to the binding-protein-dependent transport system permease family.</text>
</comment>
<proteinExistence type="inferred from homology"/>
<feature type="transmembrane region" description="Helical" evidence="7">
    <location>
        <begin position="224"/>
        <end position="244"/>
    </location>
</feature>
<dbReference type="GO" id="GO:0005886">
    <property type="term" value="C:plasma membrane"/>
    <property type="evidence" value="ECO:0007669"/>
    <property type="project" value="UniProtKB-SubCell"/>
</dbReference>
<feature type="transmembrane region" description="Helical" evidence="7">
    <location>
        <begin position="275"/>
        <end position="297"/>
    </location>
</feature>
<dbReference type="PANTHER" id="PTHR43227">
    <property type="entry name" value="BLL4140 PROTEIN"/>
    <property type="match status" value="1"/>
</dbReference>
<organism evidence="9 10">
    <name type="scientific">Anaerocolumna jejuensis DSM 15929</name>
    <dbReference type="NCBI Taxonomy" id="1121322"/>
    <lineage>
        <taxon>Bacteria</taxon>
        <taxon>Bacillati</taxon>
        <taxon>Bacillota</taxon>
        <taxon>Clostridia</taxon>
        <taxon>Lachnospirales</taxon>
        <taxon>Lachnospiraceae</taxon>
        <taxon>Anaerocolumna</taxon>
    </lineage>
</organism>
<evidence type="ECO:0000256" key="1">
    <source>
        <dbReference type="ARBA" id="ARBA00004651"/>
    </source>
</evidence>
<gene>
    <name evidence="9" type="ORF">SAMN02745136_01127</name>
</gene>
<feature type="domain" description="ABC transmembrane type-1" evidence="8">
    <location>
        <begin position="83"/>
        <end position="296"/>
    </location>
</feature>
<feature type="transmembrane region" description="Helical" evidence="7">
    <location>
        <begin position="169"/>
        <end position="192"/>
    </location>
</feature>
<dbReference type="InterPro" id="IPR000515">
    <property type="entry name" value="MetI-like"/>
</dbReference>
<sequence>MAGTKNNMANKASGTGGRIKRKDLTGWLIMLPTILLFAFFVWEPLVESIRLSLYTAKGIRLDKFIGFTNYIKVLKHPDFLAAFSNTFVYILWSLIIGFFVPIIMAVLITETTHFRSFFRVGVYFPNIMPGLATVLMWGFFFRPGNTGVLNILLDKIGVAPQIWLTNPKWTIPLIVAAMTWKGAGSTALIYMAGISNINPELYEAATIDGAGILSRMRYITVPSIFSLGKTLLILQIISVFQIIYEPLVMTNGGPNNASISIMQLVYNYAFRDYNYPMAAALSVMMSIVLIILSGLYFKITASKED</sequence>
<keyword evidence="6 7" id="KW-0472">Membrane</keyword>
<accession>A0A1M6MR83</accession>
<dbReference type="SUPFAM" id="SSF161098">
    <property type="entry name" value="MetI-like"/>
    <property type="match status" value="1"/>
</dbReference>
<dbReference type="STRING" id="1121322.SAMN02745136_01127"/>
<dbReference type="EMBL" id="FRAC01000007">
    <property type="protein sequence ID" value="SHJ85793.1"/>
    <property type="molecule type" value="Genomic_DNA"/>
</dbReference>
<dbReference type="PANTHER" id="PTHR43227:SF7">
    <property type="entry name" value="ARABINOOLIGOSACCHARIDES TRANSPORT SYSTEM PERMEASE PROTEIN ARAP"/>
    <property type="match status" value="1"/>
</dbReference>
<protein>
    <submittedName>
        <fullName evidence="9">Multiple sugar transport system permease protein</fullName>
    </submittedName>
</protein>
<keyword evidence="5 7" id="KW-1133">Transmembrane helix</keyword>
<comment type="subcellular location">
    <subcellularLocation>
        <location evidence="1 7">Cell membrane</location>
        <topology evidence="1 7">Multi-pass membrane protein</topology>
    </subcellularLocation>
</comment>
<evidence type="ECO:0000313" key="10">
    <source>
        <dbReference type="Proteomes" id="UP000184386"/>
    </source>
</evidence>
<dbReference type="RefSeq" id="WP_242962380.1">
    <property type="nucleotide sequence ID" value="NZ_FRAC01000007.1"/>
</dbReference>
<dbReference type="Gene3D" id="1.10.3720.10">
    <property type="entry name" value="MetI-like"/>
    <property type="match status" value="1"/>
</dbReference>
<evidence type="ECO:0000313" key="9">
    <source>
        <dbReference type="EMBL" id="SHJ85793.1"/>
    </source>
</evidence>
<evidence type="ECO:0000256" key="3">
    <source>
        <dbReference type="ARBA" id="ARBA00022475"/>
    </source>
</evidence>
<dbReference type="Pfam" id="PF00528">
    <property type="entry name" value="BPD_transp_1"/>
    <property type="match status" value="1"/>
</dbReference>
<dbReference type="GO" id="GO:0055085">
    <property type="term" value="P:transmembrane transport"/>
    <property type="evidence" value="ECO:0007669"/>
    <property type="project" value="InterPro"/>
</dbReference>
<keyword evidence="10" id="KW-1185">Reference proteome</keyword>
<dbReference type="PROSITE" id="PS50928">
    <property type="entry name" value="ABC_TM1"/>
    <property type="match status" value="1"/>
</dbReference>
<dbReference type="CDD" id="cd06261">
    <property type="entry name" value="TM_PBP2"/>
    <property type="match status" value="1"/>
</dbReference>
<dbReference type="InterPro" id="IPR050809">
    <property type="entry name" value="UgpAE/MalFG_permease"/>
</dbReference>
<evidence type="ECO:0000256" key="2">
    <source>
        <dbReference type="ARBA" id="ARBA00022448"/>
    </source>
</evidence>
<reference evidence="9 10" key="1">
    <citation type="submission" date="2016-11" db="EMBL/GenBank/DDBJ databases">
        <authorList>
            <person name="Jaros S."/>
            <person name="Januszkiewicz K."/>
            <person name="Wedrychowicz H."/>
        </authorList>
    </citation>
    <scope>NUCLEOTIDE SEQUENCE [LARGE SCALE GENOMIC DNA]</scope>
    <source>
        <strain evidence="9 10">DSM 15929</strain>
    </source>
</reference>
<evidence type="ECO:0000256" key="5">
    <source>
        <dbReference type="ARBA" id="ARBA00022989"/>
    </source>
</evidence>